<evidence type="ECO:0000256" key="3">
    <source>
        <dbReference type="ARBA" id="ARBA00012662"/>
    </source>
</evidence>
<evidence type="ECO:0000256" key="5">
    <source>
        <dbReference type="ARBA" id="ARBA00022801"/>
    </source>
</evidence>
<evidence type="ECO:0000256" key="4">
    <source>
        <dbReference type="ARBA" id="ARBA00022729"/>
    </source>
</evidence>
<evidence type="ECO:0000313" key="10">
    <source>
        <dbReference type="Proteomes" id="UP000646484"/>
    </source>
</evidence>
<keyword evidence="4 7" id="KW-0732">Signal</keyword>
<evidence type="ECO:0000256" key="1">
    <source>
        <dbReference type="ARBA" id="ARBA00004071"/>
    </source>
</evidence>
<feature type="chain" id="PRO_5045637714" description="alpha-L-fucosidase" evidence="7">
    <location>
        <begin position="20"/>
        <end position="696"/>
    </location>
</feature>
<accession>A0ABR7D409</accession>
<evidence type="ECO:0000256" key="7">
    <source>
        <dbReference type="SAM" id="SignalP"/>
    </source>
</evidence>
<dbReference type="InterPro" id="IPR000933">
    <property type="entry name" value="Glyco_hydro_29"/>
</dbReference>
<dbReference type="InterPro" id="IPR016286">
    <property type="entry name" value="FUC_metazoa-typ"/>
</dbReference>
<keyword evidence="10" id="KW-1185">Reference proteome</keyword>
<keyword evidence="5" id="KW-0378">Hydrolase</keyword>
<feature type="domain" description="Glycoside hydrolase family 29 N-terminal" evidence="8">
    <location>
        <begin position="21"/>
        <end position="328"/>
    </location>
</feature>
<dbReference type="PRINTS" id="PR00741">
    <property type="entry name" value="GLHYDRLASE29"/>
</dbReference>
<comment type="caution">
    <text evidence="9">The sequence shown here is derived from an EMBL/GenBank/DDBJ whole genome shotgun (WGS) entry which is preliminary data.</text>
</comment>
<proteinExistence type="inferred from homology"/>
<dbReference type="InterPro" id="IPR013780">
    <property type="entry name" value="Glyco_hydro_b"/>
</dbReference>
<name>A0ABR7D409_9BACT</name>
<gene>
    <name evidence="9" type="ORF">H8S64_16310</name>
</gene>
<dbReference type="EMBL" id="JACOOH010000007">
    <property type="protein sequence ID" value="MBC5622657.1"/>
    <property type="molecule type" value="Genomic_DNA"/>
</dbReference>
<feature type="signal peptide" evidence="7">
    <location>
        <begin position="1"/>
        <end position="19"/>
    </location>
</feature>
<dbReference type="EC" id="3.2.1.51" evidence="3"/>
<dbReference type="PANTHER" id="PTHR10030">
    <property type="entry name" value="ALPHA-L-FUCOSIDASE"/>
    <property type="match status" value="1"/>
</dbReference>
<protein>
    <recommendedName>
        <fullName evidence="3">alpha-L-fucosidase</fullName>
        <ecNumber evidence="3">3.2.1.51</ecNumber>
    </recommendedName>
</protein>
<keyword evidence="6" id="KW-0326">Glycosidase</keyword>
<comment type="similarity">
    <text evidence="2">Belongs to the glycosyl hydrolase 29 family.</text>
</comment>
<dbReference type="InterPro" id="IPR057739">
    <property type="entry name" value="Glyco_hydro_29_N"/>
</dbReference>
<dbReference type="PANTHER" id="PTHR10030:SF37">
    <property type="entry name" value="ALPHA-L-FUCOSIDASE-RELATED"/>
    <property type="match status" value="1"/>
</dbReference>
<reference evidence="9 10" key="1">
    <citation type="submission" date="2020-08" db="EMBL/GenBank/DDBJ databases">
        <title>Genome public.</title>
        <authorList>
            <person name="Liu C."/>
            <person name="Sun Q."/>
        </authorList>
    </citation>
    <scope>NUCLEOTIDE SEQUENCE [LARGE SCALE GENOMIC DNA]</scope>
    <source>
        <strain evidence="9 10">NSJ-56</strain>
    </source>
</reference>
<evidence type="ECO:0000259" key="8">
    <source>
        <dbReference type="Pfam" id="PF01120"/>
    </source>
</evidence>
<dbReference type="Pfam" id="PF01120">
    <property type="entry name" value="Alpha_L_fucos"/>
    <property type="match status" value="1"/>
</dbReference>
<dbReference type="Proteomes" id="UP000646484">
    <property type="component" value="Unassembled WGS sequence"/>
</dbReference>
<evidence type="ECO:0000256" key="2">
    <source>
        <dbReference type="ARBA" id="ARBA00007951"/>
    </source>
</evidence>
<dbReference type="SMART" id="SM00812">
    <property type="entry name" value="Alpha_L_fucos"/>
    <property type="match status" value="1"/>
</dbReference>
<dbReference type="Gene3D" id="3.20.20.80">
    <property type="entry name" value="Glycosidases"/>
    <property type="match status" value="1"/>
</dbReference>
<dbReference type="InterPro" id="IPR017853">
    <property type="entry name" value="GH"/>
</dbReference>
<sequence>MLLRGCLIIILLGVQFAFGQQKPDPDWVNQKFSMFIHWGLYSELGGVWKGEPVRTGYSEQIQSFARIPKAEYEAVAKQFEPKKWNADEVAALAKAAGMKSIVFTSKHHDGFCMYHSKYTKYNIVDATPFKRDVMKELSDACQRQGVKFAVYYSLIDWNFPGNGISPHNADAISPKHHEFSMKQVEEIMTNYGPISEIWFDMGSLTAEQSKELYDLVTRLQPRCMVSGRLGNDRGDFAVMADNKMPDHKIGVPWQTAASFFHETWSYRSWQERGNLDAKINEKIGSLVKVVSRGGNYLLNIGPRGDGTVVEFEKDALLAMGQWLKNYGEAIYSTTANPFDHAPEWGDITRKGNNLYLFVEKMSDNREIELKGVIGKAKRATLLLDGKALDTKQNGQTVSVAIPRTVQPDRGIIVVKLEFEDTFRAVPDQVLKTKVLTAVNAIPVYAHSSMDYYSSYRSTVGFAWHFEKKGATVTPTVVYTAGDQDRVVRLTIDGEVQDVTLTGGKTQALNGNPRSLHWGNVYMYSARGGAYTGNAEGLKKNIDIIGDGWKSRQDLKPGEEVKIPVEEKESVEILHEFTSDREQDILVEIAVADGTQVILNGKRVSLRSYVGGVPRNNTVVKLHVQKGKNQLIVQLYNRYGKEVTYLMNPNVKQEEYKLRLNPMELYPGNIHDCTLKEAFPVNKNSDMGLRDTRVEFE</sequence>
<organism evidence="9 10">
    <name type="scientific">Butyricimonas hominis</name>
    <dbReference type="NCBI Taxonomy" id="2763032"/>
    <lineage>
        <taxon>Bacteria</taxon>
        <taxon>Pseudomonadati</taxon>
        <taxon>Bacteroidota</taxon>
        <taxon>Bacteroidia</taxon>
        <taxon>Bacteroidales</taxon>
        <taxon>Odoribacteraceae</taxon>
        <taxon>Butyricimonas</taxon>
    </lineage>
</organism>
<comment type="function">
    <text evidence="1">Alpha-L-fucosidase is responsible for hydrolyzing the alpha-1,6-linked fucose joined to the reducing-end N-acetylglucosamine of the carbohydrate moieties of glycoproteins.</text>
</comment>
<dbReference type="RefSeq" id="WP_186977461.1">
    <property type="nucleotide sequence ID" value="NZ_JACOOH010000007.1"/>
</dbReference>
<dbReference type="Gene3D" id="2.60.40.1180">
    <property type="entry name" value="Golgi alpha-mannosidase II"/>
    <property type="match status" value="1"/>
</dbReference>
<evidence type="ECO:0000313" key="9">
    <source>
        <dbReference type="EMBL" id="MBC5622657.1"/>
    </source>
</evidence>
<evidence type="ECO:0000256" key="6">
    <source>
        <dbReference type="ARBA" id="ARBA00023295"/>
    </source>
</evidence>
<dbReference type="SUPFAM" id="SSF51445">
    <property type="entry name" value="(Trans)glycosidases"/>
    <property type="match status" value="1"/>
</dbReference>